<protein>
    <submittedName>
        <fullName evidence="2">Uncharacterized protein</fullName>
    </submittedName>
</protein>
<accession>A0A0A9BV80</accession>
<feature type="region of interest" description="Disordered" evidence="1">
    <location>
        <begin position="1"/>
        <end position="21"/>
    </location>
</feature>
<organism evidence="2">
    <name type="scientific">Arundo donax</name>
    <name type="common">Giant reed</name>
    <name type="synonym">Donax arundinaceus</name>
    <dbReference type="NCBI Taxonomy" id="35708"/>
    <lineage>
        <taxon>Eukaryota</taxon>
        <taxon>Viridiplantae</taxon>
        <taxon>Streptophyta</taxon>
        <taxon>Embryophyta</taxon>
        <taxon>Tracheophyta</taxon>
        <taxon>Spermatophyta</taxon>
        <taxon>Magnoliopsida</taxon>
        <taxon>Liliopsida</taxon>
        <taxon>Poales</taxon>
        <taxon>Poaceae</taxon>
        <taxon>PACMAD clade</taxon>
        <taxon>Arundinoideae</taxon>
        <taxon>Arundineae</taxon>
        <taxon>Arundo</taxon>
    </lineage>
</organism>
<dbReference type="EMBL" id="GBRH01229921">
    <property type="protein sequence ID" value="JAD67974.1"/>
    <property type="molecule type" value="Transcribed_RNA"/>
</dbReference>
<name>A0A0A9BV80_ARUDO</name>
<evidence type="ECO:0000256" key="1">
    <source>
        <dbReference type="SAM" id="MobiDB-lite"/>
    </source>
</evidence>
<sequence length="21" mass="2246">MFQTPPPSRRPVAKASPGFSS</sequence>
<reference evidence="2" key="2">
    <citation type="journal article" date="2015" name="Data Brief">
        <title>Shoot transcriptome of the giant reed, Arundo donax.</title>
        <authorList>
            <person name="Barrero R.A."/>
            <person name="Guerrero F.D."/>
            <person name="Moolhuijzen P."/>
            <person name="Goolsby J.A."/>
            <person name="Tidwell J."/>
            <person name="Bellgard S.E."/>
            <person name="Bellgard M.I."/>
        </authorList>
    </citation>
    <scope>NUCLEOTIDE SEQUENCE</scope>
    <source>
        <tissue evidence="2">Shoot tissue taken approximately 20 cm above the soil surface</tissue>
    </source>
</reference>
<reference evidence="2" key="1">
    <citation type="submission" date="2014-09" db="EMBL/GenBank/DDBJ databases">
        <authorList>
            <person name="Magalhaes I.L.F."/>
            <person name="Oliveira U."/>
            <person name="Santos F.R."/>
            <person name="Vidigal T.H.D.A."/>
            <person name="Brescovit A.D."/>
            <person name="Santos A.J."/>
        </authorList>
    </citation>
    <scope>NUCLEOTIDE SEQUENCE</scope>
    <source>
        <tissue evidence="2">Shoot tissue taken approximately 20 cm above the soil surface</tissue>
    </source>
</reference>
<evidence type="ECO:0000313" key="2">
    <source>
        <dbReference type="EMBL" id="JAD67974.1"/>
    </source>
</evidence>
<dbReference type="AlphaFoldDB" id="A0A0A9BV80"/>
<proteinExistence type="predicted"/>